<proteinExistence type="predicted"/>
<dbReference type="AlphaFoldDB" id="A0A1E2SJ76"/>
<accession>A0A1E2SJ76</accession>
<dbReference type="Proteomes" id="UP000094426">
    <property type="component" value="Unassembled WGS sequence"/>
</dbReference>
<dbReference type="EMBL" id="LNZG01000034">
    <property type="protein sequence ID" value="ODA89813.1"/>
    <property type="molecule type" value="Genomic_DNA"/>
</dbReference>
<name>A0A1E2SJ76_LEIXY</name>
<reference evidence="1 2" key="1">
    <citation type="submission" date="2015-11" db="EMBL/GenBank/DDBJ databases">
        <authorList>
            <person name="Zhang Y."/>
            <person name="Guo Z."/>
        </authorList>
    </citation>
    <scope>NUCLEOTIDE SEQUENCE [LARGE SCALE GENOMIC DNA]</scope>
    <source>
        <strain evidence="2">gdw1</strain>
    </source>
</reference>
<organism evidence="1 2">
    <name type="scientific">Leifsonia xyli subsp. xyli</name>
    <dbReference type="NCBI Taxonomy" id="59736"/>
    <lineage>
        <taxon>Bacteria</taxon>
        <taxon>Bacillati</taxon>
        <taxon>Actinomycetota</taxon>
        <taxon>Actinomycetes</taxon>
        <taxon>Micrococcales</taxon>
        <taxon>Microbacteriaceae</taxon>
        <taxon>Leifsonia</taxon>
    </lineage>
</organism>
<evidence type="ECO:0000313" key="1">
    <source>
        <dbReference type="EMBL" id="ODA89813.1"/>
    </source>
</evidence>
<protein>
    <submittedName>
        <fullName evidence="1">Uncharacterized protein</fullName>
    </submittedName>
</protein>
<comment type="caution">
    <text evidence="1">The sequence shown here is derived from an EMBL/GenBank/DDBJ whole genome shotgun (WGS) entry which is preliminary data.</text>
</comment>
<gene>
    <name evidence="1" type="ORF">ATY41_03980</name>
</gene>
<sequence>MAGVNELQLLTTSIGEFAVDAIGRETINGLQVVMEAVDRLGHVSIALKDNSDAEQKRVLRELFDIERMYYDEAALAFQFIHELEPDIAAKANVPVYCYA</sequence>
<evidence type="ECO:0000313" key="2">
    <source>
        <dbReference type="Proteomes" id="UP000094426"/>
    </source>
</evidence>